<feature type="domain" description="RRM" evidence="2">
    <location>
        <begin position="148"/>
        <end position="185"/>
    </location>
</feature>
<proteinExistence type="predicted"/>
<dbReference type="InterPro" id="IPR035979">
    <property type="entry name" value="RBD_domain_sf"/>
</dbReference>
<organism evidence="3">
    <name type="scientific">Salvia splendens</name>
    <name type="common">Scarlet sage</name>
    <dbReference type="NCBI Taxonomy" id="180675"/>
    <lineage>
        <taxon>Eukaryota</taxon>
        <taxon>Viridiplantae</taxon>
        <taxon>Streptophyta</taxon>
        <taxon>Embryophyta</taxon>
        <taxon>Tracheophyta</taxon>
        <taxon>Spermatophyta</taxon>
        <taxon>Magnoliopsida</taxon>
        <taxon>eudicotyledons</taxon>
        <taxon>Gunneridae</taxon>
        <taxon>Pentapetalae</taxon>
        <taxon>asterids</taxon>
        <taxon>lamiids</taxon>
        <taxon>Lamiales</taxon>
        <taxon>Lamiaceae</taxon>
        <taxon>Nepetoideae</taxon>
        <taxon>Mentheae</taxon>
        <taxon>Salviinae</taxon>
        <taxon>Salvia</taxon>
        <taxon>Salvia subgen. Calosphace</taxon>
        <taxon>core Calosphace</taxon>
    </lineage>
</organism>
<keyword evidence="1" id="KW-1133">Transmembrane helix</keyword>
<dbReference type="Gene3D" id="3.30.70.330">
    <property type="match status" value="1"/>
</dbReference>
<dbReference type="InterPro" id="IPR012677">
    <property type="entry name" value="Nucleotide-bd_a/b_plait_sf"/>
</dbReference>
<keyword evidence="1" id="KW-0472">Membrane</keyword>
<evidence type="ECO:0000256" key="1">
    <source>
        <dbReference type="SAM" id="Phobius"/>
    </source>
</evidence>
<dbReference type="Proteomes" id="UP000298416">
    <property type="component" value="Unassembled WGS sequence"/>
</dbReference>
<dbReference type="InterPro" id="IPR000504">
    <property type="entry name" value="RRM_dom"/>
</dbReference>
<reference evidence="3" key="2">
    <citation type="submission" date="2020-08" db="EMBL/GenBank/DDBJ databases">
        <title>Plant Genome Project.</title>
        <authorList>
            <person name="Zhang R.-G."/>
        </authorList>
    </citation>
    <scope>NUCLEOTIDE SEQUENCE</scope>
    <source>
        <strain evidence="3">Huo1</strain>
        <tissue evidence="3">Leaf</tissue>
    </source>
</reference>
<keyword evidence="4" id="KW-1185">Reference proteome</keyword>
<name>A0A8X8YAJ2_SALSN</name>
<sequence length="191" mass="20781">MANFCTPCNCKPIILCPKFPSSNYYAIERPLKSKTPNFTISISAPTKIPNIKAQCSSNLSSSVESEEEHPSSVVVFVKGTACYQTHNFEKRVGLLLLLCYLLVVCCPIIVILLCSGGLDSLVAINRASAINGGGRAEGSIFAIWTSQSRFKLVLDKKTKQPLGFAYVWFVGEENAQAAIKEMNGQVNIVCP</sequence>
<comment type="caution">
    <text evidence="3">The sequence shown here is derived from an EMBL/GenBank/DDBJ whole genome shotgun (WGS) entry which is preliminary data.</text>
</comment>
<feature type="transmembrane region" description="Helical" evidence="1">
    <location>
        <begin position="94"/>
        <end position="118"/>
    </location>
</feature>
<evidence type="ECO:0000313" key="3">
    <source>
        <dbReference type="EMBL" id="KAG6428074.1"/>
    </source>
</evidence>
<gene>
    <name evidence="3" type="ORF">SASPL_112323</name>
</gene>
<dbReference type="EMBL" id="PNBA02000004">
    <property type="protein sequence ID" value="KAG6428074.1"/>
    <property type="molecule type" value="Genomic_DNA"/>
</dbReference>
<dbReference type="Pfam" id="PF00076">
    <property type="entry name" value="RRM_1"/>
    <property type="match status" value="1"/>
</dbReference>
<evidence type="ECO:0000259" key="2">
    <source>
        <dbReference type="Pfam" id="PF00076"/>
    </source>
</evidence>
<keyword evidence="1" id="KW-0812">Transmembrane</keyword>
<dbReference type="AlphaFoldDB" id="A0A8X8YAJ2"/>
<dbReference type="GO" id="GO:0003723">
    <property type="term" value="F:RNA binding"/>
    <property type="evidence" value="ECO:0007669"/>
    <property type="project" value="InterPro"/>
</dbReference>
<evidence type="ECO:0000313" key="4">
    <source>
        <dbReference type="Proteomes" id="UP000298416"/>
    </source>
</evidence>
<accession>A0A8X8YAJ2</accession>
<reference evidence="3" key="1">
    <citation type="submission" date="2018-01" db="EMBL/GenBank/DDBJ databases">
        <authorList>
            <person name="Mao J.F."/>
        </authorList>
    </citation>
    <scope>NUCLEOTIDE SEQUENCE</scope>
    <source>
        <strain evidence="3">Huo1</strain>
        <tissue evidence="3">Leaf</tissue>
    </source>
</reference>
<protein>
    <recommendedName>
        <fullName evidence="2">RRM domain-containing protein</fullName>
    </recommendedName>
</protein>
<dbReference type="SUPFAM" id="SSF54928">
    <property type="entry name" value="RNA-binding domain, RBD"/>
    <property type="match status" value="1"/>
</dbReference>